<dbReference type="InterPro" id="IPR042070">
    <property type="entry name" value="PucR_C-HTH_sf"/>
</dbReference>
<evidence type="ECO:0000313" key="4">
    <source>
        <dbReference type="Proteomes" id="UP000176005"/>
    </source>
</evidence>
<comment type="caution">
    <text evidence="3">The sequence shown here is derived from an EMBL/GenBank/DDBJ whole genome shotgun (WGS) entry which is preliminary data.</text>
</comment>
<gene>
    <name evidence="3" type="ORF">AN218_14795</name>
</gene>
<proteinExistence type="predicted"/>
<dbReference type="Gene3D" id="1.10.10.2840">
    <property type="entry name" value="PucR C-terminal helix-turn-helix domain"/>
    <property type="match status" value="2"/>
</dbReference>
<name>A0A1E7L4F0_9ACTN</name>
<feature type="domain" description="PucR C-terminal helix-turn-helix" evidence="2">
    <location>
        <begin position="553"/>
        <end position="597"/>
    </location>
</feature>
<dbReference type="EMBL" id="LJGW01000252">
    <property type="protein sequence ID" value="OEV11054.1"/>
    <property type="molecule type" value="Genomic_DNA"/>
</dbReference>
<organism evidence="3 4">
    <name type="scientific">Streptomyces nanshensis</name>
    <dbReference type="NCBI Taxonomy" id="518642"/>
    <lineage>
        <taxon>Bacteria</taxon>
        <taxon>Bacillati</taxon>
        <taxon>Actinomycetota</taxon>
        <taxon>Actinomycetes</taxon>
        <taxon>Kitasatosporales</taxon>
        <taxon>Streptomycetaceae</taxon>
        <taxon>Streptomyces</taxon>
    </lineage>
</organism>
<evidence type="ECO:0000313" key="3">
    <source>
        <dbReference type="EMBL" id="OEV11054.1"/>
    </source>
</evidence>
<dbReference type="Pfam" id="PF13556">
    <property type="entry name" value="HTH_30"/>
    <property type="match status" value="1"/>
</dbReference>
<evidence type="ECO:0000256" key="1">
    <source>
        <dbReference type="SAM" id="MobiDB-lite"/>
    </source>
</evidence>
<dbReference type="PANTHER" id="PTHR33744">
    <property type="entry name" value="CARBOHYDRATE DIACID REGULATOR"/>
    <property type="match status" value="1"/>
</dbReference>
<sequence length="676" mass="72899">MTVTVNDLTREASDSPPVLRYLARPSAAGGTSPVVRRVVVLRDEEPTPSLRGALVVASGTGIGEAERFMSGLARAEAAGLVVVPEGGACAQTELLATRVRVPVLEPIRARSRDAVASMVLTRQLELLEARTERLCRVFDLSAALCRRGEGPGELLELLRKLIGGQVSLIESRGGEASVGVPLNWDVLARVRSGEMQSASYVERDRHVLLHPLTSANLYTGELLVLAAASRSPWTGGQQELLLKAAAQVDLVHQSRQRRVRQRGIDEAHSVIRESALIHLIQGEVVPASMVLRRLLPEVLTTEWVQVGVLQCAPGEDRGLVRDEIERVLEGSALVVECPVEPLDVVVLHGVEGPDHDLGDEPELARRLRPVVASHGERRLGIAQLSKWIETSAAYFDARQALAGAVSSPDRICTHDGGAPLAMRLPPSARAWAAALLPSTHDLPRAERAQLLTSVGYVLALGQRQAARLVPLGRGAHRSTLSDRVTQLLKMTGLQSRQADKAVLHLALQLGGDEPDVVAEPPPVLREVLSCEEAQRWAKELLHPLQELPKGTRKLLETWVRHDGVQESAADALGISRRTFRRRLDHISAALSLPLAGPPWTGLYAVLFALVIESMSSPRSPRAGTMPPDVLPDPVAQSVRRSGNRPALDAALPVESASSGRPRDRGSLRGGQRDVAA</sequence>
<dbReference type="InterPro" id="IPR051448">
    <property type="entry name" value="CdaR-like_regulators"/>
</dbReference>
<dbReference type="InterPro" id="IPR025736">
    <property type="entry name" value="PucR_C-HTH_dom"/>
</dbReference>
<feature type="region of interest" description="Disordered" evidence="1">
    <location>
        <begin position="616"/>
        <end position="676"/>
    </location>
</feature>
<protein>
    <recommendedName>
        <fullName evidence="2">PucR C-terminal helix-turn-helix domain-containing protein</fullName>
    </recommendedName>
</protein>
<dbReference type="AlphaFoldDB" id="A0A1E7L4F0"/>
<evidence type="ECO:0000259" key="2">
    <source>
        <dbReference type="Pfam" id="PF13556"/>
    </source>
</evidence>
<keyword evidence="4" id="KW-1185">Reference proteome</keyword>
<dbReference type="Proteomes" id="UP000176005">
    <property type="component" value="Unassembled WGS sequence"/>
</dbReference>
<accession>A0A1E7L4F0</accession>
<dbReference type="RefSeq" id="WP_070017358.1">
    <property type="nucleotide sequence ID" value="NZ_LJGW01000252.1"/>
</dbReference>
<reference evidence="3 4" key="1">
    <citation type="journal article" date="2016" name="Front. Microbiol.">
        <title>Comparative Genomics Analysis of Streptomyces Species Reveals Their Adaptation to the Marine Environment and Their Diversity at the Genomic Level.</title>
        <authorList>
            <person name="Tian X."/>
            <person name="Zhang Z."/>
            <person name="Yang T."/>
            <person name="Chen M."/>
            <person name="Li J."/>
            <person name="Chen F."/>
            <person name="Yang J."/>
            <person name="Li W."/>
            <person name="Zhang B."/>
            <person name="Zhang Z."/>
            <person name="Wu J."/>
            <person name="Zhang C."/>
            <person name="Long L."/>
            <person name="Xiao J."/>
        </authorList>
    </citation>
    <scope>NUCLEOTIDE SEQUENCE [LARGE SCALE GENOMIC DNA]</scope>
    <source>
        <strain evidence="3 4">SCSIO 10429</strain>
    </source>
</reference>